<dbReference type="EMBL" id="CAMPGE010018084">
    <property type="protein sequence ID" value="CAI2376523.1"/>
    <property type="molecule type" value="Genomic_DNA"/>
</dbReference>
<dbReference type="AlphaFoldDB" id="A0AAD2D1P0"/>
<evidence type="ECO:0000313" key="3">
    <source>
        <dbReference type="Proteomes" id="UP001295684"/>
    </source>
</evidence>
<dbReference type="InterPro" id="IPR012340">
    <property type="entry name" value="NA-bd_OB-fold"/>
</dbReference>
<dbReference type="Proteomes" id="UP001295684">
    <property type="component" value="Unassembled WGS sequence"/>
</dbReference>
<feature type="compositionally biased region" description="Basic residues" evidence="1">
    <location>
        <begin position="732"/>
        <end position="748"/>
    </location>
</feature>
<reference evidence="2" key="1">
    <citation type="submission" date="2023-07" db="EMBL/GenBank/DDBJ databases">
        <authorList>
            <consortium name="AG Swart"/>
            <person name="Singh M."/>
            <person name="Singh A."/>
            <person name="Seah K."/>
            <person name="Emmerich C."/>
        </authorList>
    </citation>
    <scope>NUCLEOTIDE SEQUENCE</scope>
    <source>
        <strain evidence="2">DP1</strain>
    </source>
</reference>
<evidence type="ECO:0000313" key="2">
    <source>
        <dbReference type="EMBL" id="CAI2376523.1"/>
    </source>
</evidence>
<keyword evidence="3" id="KW-1185">Reference proteome</keyword>
<gene>
    <name evidence="2" type="ORF">ECRASSUSDP1_LOCUS17893</name>
</gene>
<proteinExistence type="predicted"/>
<feature type="compositionally biased region" description="Low complexity" evidence="1">
    <location>
        <begin position="49"/>
        <end position="58"/>
    </location>
</feature>
<comment type="caution">
    <text evidence="2">The sequence shown here is derived from an EMBL/GenBank/DDBJ whole genome shotgun (WGS) entry which is preliminary data.</text>
</comment>
<organism evidence="2 3">
    <name type="scientific">Euplotes crassus</name>
    <dbReference type="NCBI Taxonomy" id="5936"/>
    <lineage>
        <taxon>Eukaryota</taxon>
        <taxon>Sar</taxon>
        <taxon>Alveolata</taxon>
        <taxon>Ciliophora</taxon>
        <taxon>Intramacronucleata</taxon>
        <taxon>Spirotrichea</taxon>
        <taxon>Hypotrichia</taxon>
        <taxon>Euplotida</taxon>
        <taxon>Euplotidae</taxon>
        <taxon>Moneuplotes</taxon>
    </lineage>
</organism>
<feature type="compositionally biased region" description="Basic and acidic residues" evidence="1">
    <location>
        <begin position="29"/>
        <end position="47"/>
    </location>
</feature>
<evidence type="ECO:0000256" key="1">
    <source>
        <dbReference type="SAM" id="MobiDB-lite"/>
    </source>
</evidence>
<feature type="region of interest" description="Disordered" evidence="1">
    <location>
        <begin position="725"/>
        <end position="756"/>
    </location>
</feature>
<dbReference type="Gene3D" id="2.40.50.140">
    <property type="entry name" value="Nucleic acid-binding proteins"/>
    <property type="match status" value="1"/>
</dbReference>
<feature type="region of interest" description="Disordered" evidence="1">
    <location>
        <begin position="14"/>
        <end position="66"/>
    </location>
</feature>
<name>A0AAD2D1P0_EUPCR</name>
<accession>A0AAD2D1P0</accession>
<sequence>MEKVSKLFDEIDDDLKPYDGEIDLNDLQDADKVAEKPPSKLKSDISDAKSSNNMSKMISKSRKKSKKQMNFNFNEKPTLNEDVGFALLGKRRNMEVIDLEHDSISEERRSNSSKHESEAVVNIFKIKDLKAIVSSCKENEIILKHPEFDYETPLLSEQKLEVKCLCCSEFNQFKTENVVTNCLICQGKEKLANGELVKVIIQSLEEYEYEDSLTQDWVINQLQHVFRLKQTLELKFVLTQIYLRYINEMDRGNLRELVLLRCLVRDEPISKCMNLWIIDIQHCNEEMSIVRLSDYFYSINIVLKPKNYSDDEYLLLKIHDGSFKLGTKIKCQNIIPCDIPIENAQEYANPIVNAQSHDTFKLCYNSCVVIDKGDRIGECEAPLYKSLYWIEQQGGATCNIKATVVEVLPIFYFGIKSSYTRDTYEFLQSDIYSKIQEEAQSFEENMLLKEDINIQKIEEKVKEENKFDAVRISFGVFLKDFQASEEEVEIMLLIISDWSEERTSEIKSGDVLNLNYLIPDDFGAKFYPYHLVFKAGRNSNLTKVELTDDSEDIDGIEVFEYYPKFRSNITTFHKNTDNRFEYPLSKFVNVSGVVVKIFECAEPRNSAKEKELRSFIMITSCLTIVSVNIHSNSFIFSRFVKEGDVIYIQNLCYEASSQFDEETHESVLLNNNFDNEDESKDTIDQFHSCNFTTIKKNSREDMISQDLDDLNDLVDDYKNHLKTGKYQQRARYNSRRKSSRKGSSRRSKISPPRLENPSDTKYFNKLVIICEKMLDCKITAFNEEERKSMRSSRSSRSSRIR</sequence>
<protein>
    <submittedName>
        <fullName evidence="2">Uncharacterized protein</fullName>
    </submittedName>
</protein>